<dbReference type="Gene3D" id="2.60.40.10">
    <property type="entry name" value="Immunoglobulins"/>
    <property type="match status" value="2"/>
</dbReference>
<keyword evidence="6" id="KW-1133">Transmembrane helix</keyword>
<feature type="transmembrane region" description="Helical" evidence="6">
    <location>
        <begin position="228"/>
        <end position="253"/>
    </location>
</feature>
<comment type="similarity">
    <text evidence="1">Belongs to the type II cytokine receptor family.</text>
</comment>
<keyword evidence="6" id="KW-0812">Transmembrane</keyword>
<feature type="chain" id="PRO_5034026902" evidence="7">
    <location>
        <begin position="23"/>
        <end position="601"/>
    </location>
</feature>
<proteinExistence type="inferred from homology"/>
<dbReference type="GO" id="GO:0004896">
    <property type="term" value="F:cytokine receptor activity"/>
    <property type="evidence" value="ECO:0007669"/>
    <property type="project" value="TreeGrafter"/>
</dbReference>
<keyword evidence="6" id="KW-0472">Membrane</keyword>
<dbReference type="InterPro" id="IPR003961">
    <property type="entry name" value="FN3_dom"/>
</dbReference>
<dbReference type="CDD" id="cd00063">
    <property type="entry name" value="FN3"/>
    <property type="match status" value="1"/>
</dbReference>
<evidence type="ECO:0000313" key="9">
    <source>
        <dbReference type="Ensembl" id="ENSPCEP00000014748.1"/>
    </source>
</evidence>
<evidence type="ECO:0000256" key="3">
    <source>
        <dbReference type="ARBA" id="ARBA00023157"/>
    </source>
</evidence>
<keyword evidence="10" id="KW-1185">Reference proteome</keyword>
<evidence type="ECO:0000256" key="4">
    <source>
        <dbReference type="ARBA" id="ARBA00023170"/>
    </source>
</evidence>
<protein>
    <submittedName>
        <fullName evidence="9">Interleukin 10 receptor subunit alpha</fullName>
    </submittedName>
</protein>
<reference evidence="9" key="2">
    <citation type="submission" date="2025-09" db="UniProtKB">
        <authorList>
            <consortium name="Ensembl"/>
        </authorList>
    </citation>
    <scope>IDENTIFICATION</scope>
</reference>
<dbReference type="InterPro" id="IPR015373">
    <property type="entry name" value="Interferon/interleukin_rcp_dom"/>
</dbReference>
<dbReference type="InterPro" id="IPR013783">
    <property type="entry name" value="Ig-like_fold"/>
</dbReference>
<keyword evidence="4" id="KW-0675">Receptor</keyword>
<feature type="compositionally biased region" description="Basic and acidic residues" evidence="5">
    <location>
        <begin position="417"/>
        <end position="426"/>
    </location>
</feature>
<keyword evidence="3" id="KW-1015">Disulfide bond</keyword>
<dbReference type="Proteomes" id="UP000694393">
    <property type="component" value="Unplaced"/>
</dbReference>
<dbReference type="Pfam" id="PF09294">
    <property type="entry name" value="Interfer-bind"/>
    <property type="match status" value="1"/>
</dbReference>
<keyword evidence="2 7" id="KW-0732">Signal</keyword>
<evidence type="ECO:0000256" key="6">
    <source>
        <dbReference type="SAM" id="Phobius"/>
    </source>
</evidence>
<dbReference type="AlphaFoldDB" id="A0A8C8S6S8"/>
<dbReference type="PANTHER" id="PTHR20859">
    <property type="entry name" value="INTERFERON/INTERLEUKIN RECEPTOR"/>
    <property type="match status" value="1"/>
</dbReference>
<dbReference type="GO" id="GO:0005886">
    <property type="term" value="C:plasma membrane"/>
    <property type="evidence" value="ECO:0007669"/>
    <property type="project" value="TreeGrafter"/>
</dbReference>
<feature type="region of interest" description="Disordered" evidence="5">
    <location>
        <begin position="409"/>
        <end position="432"/>
    </location>
</feature>
<evidence type="ECO:0000256" key="5">
    <source>
        <dbReference type="SAM" id="MobiDB-lite"/>
    </source>
</evidence>
<accession>A0A8C8S6S8</accession>
<evidence type="ECO:0000256" key="7">
    <source>
        <dbReference type="SAM" id="SignalP"/>
    </source>
</evidence>
<name>A0A8C8S6S8_9SAUR</name>
<evidence type="ECO:0000256" key="1">
    <source>
        <dbReference type="ARBA" id="ARBA00005399"/>
    </source>
</evidence>
<feature type="signal peptide" evidence="7">
    <location>
        <begin position="1"/>
        <end position="22"/>
    </location>
</feature>
<sequence>MAPGFAALTVGVLVSLCLQIEGASLSKPLKVWFVADSIQCIVHWEPGVNHTMDTLYEVEYKVYGNSSWTSAPDCPRISGHSCHLTNQMTDPSKRYYARVRAVSGNHTSAWTRTNAFSPTEATLHLPDPNLSVKGNTIHMTLQLQLKVGNKTVLYKDIQKFSRRYKIFIRRVSDNFQEVQEESSEEFDIPRLLWGEEYCVSIEPRVISRPNLSIRTKENCVSIPKEDGIGIISVGVGIFLFILSVSLLLGSLLLRAYIKKPVRTPSILKSLVKPSWAEHEHFLSGARDKIECLNEEAIQQFSLCEKDTMQHSSTENGCSTAQRAPDKDWVFLTSPDGHVHLLEQETLAPSDSSCNSTDSGICLQGSSSGLSQFSGSGSEGYKRQLPGGDDSGVSTERLSLCLMCPSSGRDYTSVDEGQEQHEGERELSSLTSESCPEAMEPVEFCGHLKQSKDTVEMQQDRTAEFLPTQSTVETGAIPEMGCSEPALAKGYLKQSCPELPSSHANTHTALEDTAPTKESDFLFFNSGFECRALGLLNYRALGISGASKPLLELPKAPFALGIFNTDLPDTLPLISSLQSNERLHLELDALSLLGADCKDSRL</sequence>
<dbReference type="InterPro" id="IPR036116">
    <property type="entry name" value="FN3_sf"/>
</dbReference>
<evidence type="ECO:0000256" key="2">
    <source>
        <dbReference type="ARBA" id="ARBA00022729"/>
    </source>
</evidence>
<dbReference type="Ensembl" id="ENSPCET00000015277.1">
    <property type="protein sequence ID" value="ENSPCEP00000014748.1"/>
    <property type="gene ID" value="ENSPCEG00000011682.1"/>
</dbReference>
<evidence type="ECO:0000259" key="8">
    <source>
        <dbReference type="PROSITE" id="PS50853"/>
    </source>
</evidence>
<dbReference type="Pfam" id="PF01108">
    <property type="entry name" value="Tissue_fac"/>
    <property type="match status" value="1"/>
</dbReference>
<dbReference type="SUPFAM" id="SSF49265">
    <property type="entry name" value="Fibronectin type III"/>
    <property type="match status" value="2"/>
</dbReference>
<reference evidence="9" key="1">
    <citation type="submission" date="2025-08" db="UniProtKB">
        <authorList>
            <consortium name="Ensembl"/>
        </authorList>
    </citation>
    <scope>IDENTIFICATION</scope>
</reference>
<dbReference type="FunFam" id="2.60.40.10:FF:000348">
    <property type="entry name" value="Interleukin 20 receptor subunit alpha"/>
    <property type="match status" value="1"/>
</dbReference>
<feature type="domain" description="Fibronectin type-III" evidence="8">
    <location>
        <begin position="25"/>
        <end position="122"/>
    </location>
</feature>
<dbReference type="PROSITE" id="PS50853">
    <property type="entry name" value="FN3"/>
    <property type="match status" value="1"/>
</dbReference>
<dbReference type="InterPro" id="IPR050650">
    <property type="entry name" value="Type-II_Cytokine-TF_Rcpt"/>
</dbReference>
<evidence type="ECO:0000313" key="10">
    <source>
        <dbReference type="Proteomes" id="UP000694393"/>
    </source>
</evidence>
<dbReference type="PANTHER" id="PTHR20859:SF90">
    <property type="entry name" value="INTERLEUKIN-10 RECEPTOR SUBUNIT ALPHA"/>
    <property type="match status" value="1"/>
</dbReference>
<organism evidence="9 10">
    <name type="scientific">Pelusios castaneus</name>
    <name type="common">West African mud turtle</name>
    <dbReference type="NCBI Taxonomy" id="367368"/>
    <lineage>
        <taxon>Eukaryota</taxon>
        <taxon>Metazoa</taxon>
        <taxon>Chordata</taxon>
        <taxon>Craniata</taxon>
        <taxon>Vertebrata</taxon>
        <taxon>Euteleostomi</taxon>
        <taxon>Archelosauria</taxon>
        <taxon>Testudinata</taxon>
        <taxon>Testudines</taxon>
        <taxon>Pleurodira</taxon>
        <taxon>Pelomedusidae</taxon>
        <taxon>Pelusios</taxon>
    </lineage>
</organism>